<dbReference type="GO" id="GO:0006782">
    <property type="term" value="P:protoporphyrinogen IX biosynthetic process"/>
    <property type="evidence" value="ECO:0007669"/>
    <property type="project" value="UniProtKB-UniRule"/>
</dbReference>
<dbReference type="FunFam" id="3.40.640.10:FF:000006">
    <property type="entry name" value="5-aminolevulinate synthase, mitochondrial"/>
    <property type="match status" value="1"/>
</dbReference>
<evidence type="ECO:0000256" key="6">
    <source>
        <dbReference type="ARBA" id="ARBA00022679"/>
    </source>
</evidence>
<evidence type="ECO:0000256" key="13">
    <source>
        <dbReference type="ARBA" id="ARBA00047654"/>
    </source>
</evidence>
<comment type="similarity">
    <text evidence="3 14">Belongs to the class-II pyridoxal-phosphate-dependent aminotransferase family.</text>
</comment>
<keyword evidence="8 15" id="KW-0350">Heme biosynthesis</keyword>
<evidence type="ECO:0000256" key="2">
    <source>
        <dbReference type="ARBA" id="ARBA00005029"/>
    </source>
</evidence>
<organism evidence="17 18">
    <name type="scientific">Candidatus Paracaedimonas acanthamoebae</name>
    <dbReference type="NCBI Taxonomy" id="244581"/>
    <lineage>
        <taxon>Bacteria</taxon>
        <taxon>Pseudomonadati</taxon>
        <taxon>Pseudomonadota</taxon>
        <taxon>Alphaproteobacteria</taxon>
        <taxon>Holosporales</taxon>
        <taxon>Caedimonadaceae</taxon>
        <taxon>Candidatus Paracaedimonas</taxon>
    </lineage>
</organism>
<gene>
    <name evidence="17" type="primary">hemA</name>
    <name evidence="17" type="ORF">J0H12_01385</name>
</gene>
<name>A0A8J7PI57_9PROT</name>
<dbReference type="EMBL" id="JAFKGL010000011">
    <property type="protein sequence ID" value="MBN9412565.1"/>
    <property type="molecule type" value="Genomic_DNA"/>
</dbReference>
<dbReference type="EC" id="2.3.1.37" evidence="5 15"/>
<keyword evidence="6 15" id="KW-0808">Transferase</keyword>
<dbReference type="InterPro" id="IPR001917">
    <property type="entry name" value="Aminotrans_II_pyridoxalP_BS"/>
</dbReference>
<keyword evidence="9 15" id="KW-0012">Acyltransferase</keyword>
<proteinExistence type="inferred from homology"/>
<dbReference type="InterPro" id="IPR050087">
    <property type="entry name" value="AON_synthase_class-II"/>
</dbReference>
<dbReference type="PANTHER" id="PTHR13693">
    <property type="entry name" value="CLASS II AMINOTRANSFERASE/8-AMINO-7-OXONONANOATE SYNTHASE"/>
    <property type="match status" value="1"/>
</dbReference>
<comment type="pathway">
    <text evidence="2 15">Porphyrin-containing compound metabolism; protoporphyrin-IX biosynthesis; 5-aminolevulinate from glycine: step 1/1.</text>
</comment>
<evidence type="ECO:0000256" key="15">
    <source>
        <dbReference type="RuleBase" id="RU910713"/>
    </source>
</evidence>
<dbReference type="InterPro" id="IPR010961">
    <property type="entry name" value="4pyrrol_synth_NH2levulA_synth"/>
</dbReference>
<dbReference type="InterPro" id="IPR015422">
    <property type="entry name" value="PyrdxlP-dep_Trfase_small"/>
</dbReference>
<dbReference type="InterPro" id="IPR004839">
    <property type="entry name" value="Aminotransferase_I/II_large"/>
</dbReference>
<evidence type="ECO:0000256" key="14">
    <source>
        <dbReference type="RuleBase" id="RU003693"/>
    </source>
</evidence>
<keyword evidence="7 14" id="KW-0663">Pyridoxal phosphate</keyword>
<evidence type="ECO:0000256" key="9">
    <source>
        <dbReference type="ARBA" id="ARBA00023315"/>
    </source>
</evidence>
<dbReference type="InterPro" id="IPR015421">
    <property type="entry name" value="PyrdxlP-dep_Trfase_major"/>
</dbReference>
<accession>A0A8J7PI57</accession>
<dbReference type="UniPathway" id="UPA00251">
    <property type="reaction ID" value="UER00375"/>
</dbReference>
<evidence type="ECO:0000259" key="16">
    <source>
        <dbReference type="Pfam" id="PF00155"/>
    </source>
</evidence>
<dbReference type="PROSITE" id="PS00599">
    <property type="entry name" value="AA_TRANSFER_CLASS_2"/>
    <property type="match status" value="1"/>
</dbReference>
<evidence type="ECO:0000256" key="12">
    <source>
        <dbReference type="ARBA" id="ARBA00032773"/>
    </source>
</evidence>
<dbReference type="Gene3D" id="3.40.640.10">
    <property type="entry name" value="Type I PLP-dependent aspartate aminotransferase-like (Major domain)"/>
    <property type="match status" value="1"/>
</dbReference>
<dbReference type="Gene3D" id="3.90.1150.10">
    <property type="entry name" value="Aspartate Aminotransferase, domain 1"/>
    <property type="match status" value="1"/>
</dbReference>
<evidence type="ECO:0000256" key="5">
    <source>
        <dbReference type="ARBA" id="ARBA00013257"/>
    </source>
</evidence>
<evidence type="ECO:0000256" key="3">
    <source>
        <dbReference type="ARBA" id="ARBA00008392"/>
    </source>
</evidence>
<dbReference type="SUPFAM" id="SSF53383">
    <property type="entry name" value="PLP-dependent transferases"/>
    <property type="match status" value="1"/>
</dbReference>
<sequence length="401" mass="44563">MIYQDFFIKELERLRHEKRYRTFLDLERCAGDFPQAISRTSKEKITIWCSNDYLGMGQHPQILAEMIETLKRCGSGSGGTRNISGNTFSHVALEEALGDFHQKEAALVFTSGYVANETTLSTLGSCLPECVFLSDEKNHASIIQGIRHSRAQKKIFRHNDVSHLKELLSSIPFHVPKVIVFESVYSMDGDLGPLKEICALAKQYNALTYLDEVHSTGLYGPHGGGIAQALGLTHDIDIIQGTLGKAFGLIGGYITGTKELIDFIRSFSPGFIFTTSLPPAIVAGALVSINILKNSPHLRNQHQLNATYLKKKLEECGLPYLRNESHIVPLIVGDAQRCKEVTDRLLNDYKIYVQPINYPTVPVGTERLRLTPSALHTPAMSDELVEALTEIWRDLSLPQAA</sequence>
<dbReference type="GO" id="GO:0003870">
    <property type="term" value="F:5-aminolevulinate synthase activity"/>
    <property type="evidence" value="ECO:0007669"/>
    <property type="project" value="UniProtKB-EC"/>
</dbReference>
<evidence type="ECO:0000256" key="7">
    <source>
        <dbReference type="ARBA" id="ARBA00022898"/>
    </source>
</evidence>
<comment type="subunit">
    <text evidence="4">Homodimer.</text>
</comment>
<comment type="caution">
    <text evidence="17">The sequence shown here is derived from an EMBL/GenBank/DDBJ whole genome shotgun (WGS) entry which is preliminary data.</text>
</comment>
<evidence type="ECO:0000256" key="10">
    <source>
        <dbReference type="ARBA" id="ARBA00031691"/>
    </source>
</evidence>
<dbReference type="PANTHER" id="PTHR13693:SF102">
    <property type="entry name" value="2-AMINO-3-KETOBUTYRATE COENZYME A LIGASE, MITOCHONDRIAL"/>
    <property type="match status" value="1"/>
</dbReference>
<comment type="cofactor">
    <cofactor evidence="1 14">
        <name>pyridoxal 5'-phosphate</name>
        <dbReference type="ChEBI" id="CHEBI:597326"/>
    </cofactor>
</comment>
<dbReference type="InterPro" id="IPR015424">
    <property type="entry name" value="PyrdxlP-dep_Trfase"/>
</dbReference>
<evidence type="ECO:0000313" key="17">
    <source>
        <dbReference type="EMBL" id="MBN9412565.1"/>
    </source>
</evidence>
<dbReference type="Proteomes" id="UP000664414">
    <property type="component" value="Unassembled WGS sequence"/>
</dbReference>
<dbReference type="Pfam" id="PF00155">
    <property type="entry name" value="Aminotran_1_2"/>
    <property type="match status" value="1"/>
</dbReference>
<evidence type="ECO:0000256" key="11">
    <source>
        <dbReference type="ARBA" id="ARBA00031945"/>
    </source>
</evidence>
<dbReference type="GO" id="GO:0030170">
    <property type="term" value="F:pyridoxal phosphate binding"/>
    <property type="evidence" value="ECO:0007669"/>
    <property type="project" value="UniProtKB-UniRule"/>
</dbReference>
<evidence type="ECO:0000256" key="1">
    <source>
        <dbReference type="ARBA" id="ARBA00001933"/>
    </source>
</evidence>
<dbReference type="CDD" id="cd06454">
    <property type="entry name" value="KBL_like"/>
    <property type="match status" value="1"/>
</dbReference>
<dbReference type="AlphaFoldDB" id="A0A8J7PI57"/>
<evidence type="ECO:0000313" key="18">
    <source>
        <dbReference type="Proteomes" id="UP000664414"/>
    </source>
</evidence>
<reference evidence="17" key="1">
    <citation type="submission" date="2021-02" db="EMBL/GenBank/DDBJ databases">
        <title>Thiocyanate and organic carbon inputs drive convergent selection for specific autotrophic Afipia and Thiobacillus strains within complex microbiomes.</title>
        <authorList>
            <person name="Huddy R.J."/>
            <person name="Sachdeva R."/>
            <person name="Kadzinga F."/>
            <person name="Kantor R.S."/>
            <person name="Harrison S.T.L."/>
            <person name="Banfield J.F."/>
        </authorList>
    </citation>
    <scope>NUCLEOTIDE SEQUENCE</scope>
    <source>
        <strain evidence="17">SCN18_10_11_15_R4_P_38_20</strain>
    </source>
</reference>
<protein>
    <recommendedName>
        <fullName evidence="5 15">5-aminolevulinate synthase</fullName>
        <ecNumber evidence="5 15">2.3.1.37</ecNumber>
    </recommendedName>
    <alternativeName>
        <fullName evidence="10 15">5-aminolevulinic acid synthase</fullName>
    </alternativeName>
    <alternativeName>
        <fullName evidence="11 15">Delta-ALA synthase</fullName>
    </alternativeName>
    <alternativeName>
        <fullName evidence="12 15">Delta-aminolevulinate synthase</fullName>
    </alternativeName>
</protein>
<evidence type="ECO:0000256" key="4">
    <source>
        <dbReference type="ARBA" id="ARBA00011738"/>
    </source>
</evidence>
<dbReference type="NCBIfam" id="TIGR01821">
    <property type="entry name" value="5aminolev_synth"/>
    <property type="match status" value="1"/>
</dbReference>
<comment type="catalytic activity">
    <reaction evidence="13 15">
        <text>succinyl-CoA + glycine + H(+) = 5-aminolevulinate + CO2 + CoA</text>
        <dbReference type="Rhea" id="RHEA:12921"/>
        <dbReference type="ChEBI" id="CHEBI:15378"/>
        <dbReference type="ChEBI" id="CHEBI:16526"/>
        <dbReference type="ChEBI" id="CHEBI:57287"/>
        <dbReference type="ChEBI" id="CHEBI:57292"/>
        <dbReference type="ChEBI" id="CHEBI:57305"/>
        <dbReference type="ChEBI" id="CHEBI:356416"/>
        <dbReference type="EC" id="2.3.1.37"/>
    </reaction>
</comment>
<evidence type="ECO:0000256" key="8">
    <source>
        <dbReference type="ARBA" id="ARBA00023133"/>
    </source>
</evidence>
<feature type="domain" description="Aminotransferase class I/classII large" evidence="16">
    <location>
        <begin position="44"/>
        <end position="388"/>
    </location>
</feature>